<gene>
    <name evidence="9" type="primary">atp8</name>
</gene>
<keyword evidence="5 7" id="KW-0472">Membrane</keyword>
<accession>A0A6M3WXS5</accession>
<proteinExistence type="predicted"/>
<dbReference type="GO" id="GO:0006754">
    <property type="term" value="P:ATP biosynthetic process"/>
    <property type="evidence" value="ECO:0007669"/>
    <property type="project" value="UniProtKB-KW"/>
</dbReference>
<evidence type="ECO:0000256" key="4">
    <source>
        <dbReference type="ARBA" id="ARBA00023128"/>
    </source>
</evidence>
<geneLocation type="mitochondrion" evidence="9"/>
<dbReference type="InterPro" id="IPR003319">
    <property type="entry name" value="YMF19-like_N"/>
</dbReference>
<sequence>MPQLDRIIIFPQIFWLFIVFIVFYCFLTHFFLPRFLKVLKARKSIVEFNELELNLFTKKSAEVEIEFKKNLLEDLIYVKKIFVNNPVFAVFNFKKLEAKAVDESISVAIKNSMLFCNFQILNLIPIYCKSINIYKDC</sequence>
<evidence type="ECO:0000256" key="2">
    <source>
        <dbReference type="ARBA" id="ARBA00022692"/>
    </source>
</evidence>
<keyword evidence="6" id="KW-0066">ATP synthesis</keyword>
<evidence type="ECO:0000256" key="5">
    <source>
        <dbReference type="ARBA" id="ARBA00023136"/>
    </source>
</evidence>
<name>A0A6M3WXS5_PTELU</name>
<dbReference type="AlphaFoldDB" id="A0A6M3WXS5"/>
<evidence type="ECO:0000259" key="8">
    <source>
        <dbReference type="Pfam" id="PF02326"/>
    </source>
</evidence>
<keyword evidence="4 9" id="KW-0496">Mitochondrion</keyword>
<dbReference type="Pfam" id="PF02326">
    <property type="entry name" value="YMF19"/>
    <property type="match status" value="1"/>
</dbReference>
<comment type="subcellular location">
    <subcellularLocation>
        <location evidence="1">Mitochondrion membrane</location>
    </subcellularLocation>
</comment>
<reference evidence="9" key="1">
    <citation type="journal article" date="2020" name="J. Phycol.">
        <title>The Organelle Genomes in the Photosynthetic Red Algal Parasite Pterocladiophila hemisphaerica (Florideophyceae, Rhodophyta) Have Elevated Substitution Rates and Extreme Gene Loss in the Plastid Genome.</title>
        <authorList>
            <person name="Preuss M."/>
            <person name="Verbruggen H."/>
            <person name="Zuccarello G.C."/>
        </authorList>
    </citation>
    <scope>NUCLEOTIDE SEQUENCE</scope>
</reference>
<evidence type="ECO:0000256" key="6">
    <source>
        <dbReference type="ARBA" id="ARBA00023310"/>
    </source>
</evidence>
<protein>
    <submittedName>
        <fullName evidence="9">Atp8</fullName>
    </submittedName>
</protein>
<dbReference type="GO" id="GO:0031966">
    <property type="term" value="C:mitochondrial membrane"/>
    <property type="evidence" value="ECO:0007669"/>
    <property type="project" value="UniProtKB-SubCell"/>
</dbReference>
<feature type="domain" description="ATP synthase YMF19-like N-terminal" evidence="8">
    <location>
        <begin position="2"/>
        <end position="74"/>
    </location>
</feature>
<keyword evidence="3 7" id="KW-1133">Transmembrane helix</keyword>
<keyword evidence="2 7" id="KW-0812">Transmembrane</keyword>
<organism evidence="9">
    <name type="scientific">Pterocladia lucida</name>
    <name type="common">Red seaweed</name>
    <name type="synonym">Fucus lucidus</name>
    <dbReference type="NCBI Taxonomy" id="31408"/>
    <lineage>
        <taxon>Eukaryota</taxon>
        <taxon>Rhodophyta</taxon>
        <taxon>Florideophyceae</taxon>
        <taxon>Rhodymeniophycidae</taxon>
        <taxon>Gelidiales</taxon>
        <taxon>Pterocladiaceae</taxon>
        <taxon>Pterocladia</taxon>
    </lineage>
</organism>
<feature type="transmembrane region" description="Helical" evidence="7">
    <location>
        <begin position="12"/>
        <end position="32"/>
    </location>
</feature>
<evidence type="ECO:0000313" key="9">
    <source>
        <dbReference type="EMBL" id="QJH88479.1"/>
    </source>
</evidence>
<evidence type="ECO:0000256" key="7">
    <source>
        <dbReference type="SAM" id="Phobius"/>
    </source>
</evidence>
<evidence type="ECO:0000256" key="3">
    <source>
        <dbReference type="ARBA" id="ARBA00022989"/>
    </source>
</evidence>
<evidence type="ECO:0000256" key="1">
    <source>
        <dbReference type="ARBA" id="ARBA00004325"/>
    </source>
</evidence>
<dbReference type="EMBL" id="MT117917">
    <property type="protein sequence ID" value="QJH88479.1"/>
    <property type="molecule type" value="Genomic_DNA"/>
</dbReference>